<dbReference type="Pfam" id="PF08646">
    <property type="entry name" value="Rep_fac-A_C"/>
    <property type="match status" value="1"/>
</dbReference>
<accession>A0A444Z223</accession>
<evidence type="ECO:0000256" key="4">
    <source>
        <dbReference type="ARBA" id="ARBA00022833"/>
    </source>
</evidence>
<dbReference type="AlphaFoldDB" id="A0A444Z223"/>
<keyword evidence="4" id="KW-0862">Zinc</keyword>
<evidence type="ECO:0000256" key="5">
    <source>
        <dbReference type="ARBA" id="ARBA00023125"/>
    </source>
</evidence>
<feature type="compositionally biased region" description="Polar residues" evidence="6">
    <location>
        <begin position="69"/>
        <end position="78"/>
    </location>
</feature>
<dbReference type="Proteomes" id="UP000289738">
    <property type="component" value="Chromosome B05"/>
</dbReference>
<dbReference type="InterPro" id="IPR013955">
    <property type="entry name" value="Rep_factor-A_C"/>
</dbReference>
<comment type="caution">
    <text evidence="8">The sequence shown here is derived from an EMBL/GenBank/DDBJ whole genome shotgun (WGS) entry which is preliminary data.</text>
</comment>
<keyword evidence="2" id="KW-0479">Metal-binding</keyword>
<dbReference type="EMBL" id="SDMP01000015">
    <property type="protein sequence ID" value="RYR08215.1"/>
    <property type="molecule type" value="Genomic_DNA"/>
</dbReference>
<feature type="region of interest" description="Disordered" evidence="6">
    <location>
        <begin position="62"/>
        <end position="87"/>
    </location>
</feature>
<keyword evidence="3" id="KW-0863">Zinc-finger</keyword>
<protein>
    <recommendedName>
        <fullName evidence="7">Replication factor A C-terminal domain-containing protein</fullName>
    </recommendedName>
</protein>
<evidence type="ECO:0000313" key="9">
    <source>
        <dbReference type="Proteomes" id="UP000289738"/>
    </source>
</evidence>
<evidence type="ECO:0000256" key="3">
    <source>
        <dbReference type="ARBA" id="ARBA00022771"/>
    </source>
</evidence>
<dbReference type="PANTHER" id="PTHR47165">
    <property type="entry name" value="OS03G0429900 PROTEIN"/>
    <property type="match status" value="1"/>
</dbReference>
<dbReference type="GO" id="GO:0008270">
    <property type="term" value="F:zinc ion binding"/>
    <property type="evidence" value="ECO:0007669"/>
    <property type="project" value="UniProtKB-KW"/>
</dbReference>
<evidence type="ECO:0000313" key="8">
    <source>
        <dbReference type="EMBL" id="RYR08215.1"/>
    </source>
</evidence>
<name>A0A444Z223_ARAHY</name>
<sequence>MVDQILPYLEGERVEPLIVIAQCFKPSRWNEKTSVQSHFEYSKLRINPDLEEVRDFHNRRLSEKPANSARISQVSSHGPRSGADELKKGDVAEGPIWIAGTIISINSGKDDWYYKSCRKCLKKVETPIGNRYECGRCGHTHGAASLRFKVEVMACDRTGSITLLMWDREMVQLCGRQADQGKNEAFDGDGYPPALETMMGRKLLFKINVKSSNIR</sequence>
<evidence type="ECO:0000259" key="7">
    <source>
        <dbReference type="Pfam" id="PF08646"/>
    </source>
</evidence>
<reference evidence="8 9" key="1">
    <citation type="submission" date="2019-01" db="EMBL/GenBank/DDBJ databases">
        <title>Sequencing of cultivated peanut Arachis hypogaea provides insights into genome evolution and oil improvement.</title>
        <authorList>
            <person name="Chen X."/>
        </authorList>
    </citation>
    <scope>NUCLEOTIDE SEQUENCE [LARGE SCALE GENOMIC DNA]</scope>
    <source>
        <strain evidence="9">cv. Fuhuasheng</strain>
        <tissue evidence="8">Leaves</tissue>
    </source>
</reference>
<gene>
    <name evidence="8" type="ORF">Ahy_B05g075789</name>
</gene>
<keyword evidence="9" id="KW-1185">Reference proteome</keyword>
<dbReference type="SUPFAM" id="SSF50249">
    <property type="entry name" value="Nucleic acid-binding proteins"/>
    <property type="match status" value="1"/>
</dbReference>
<dbReference type="GO" id="GO:0003677">
    <property type="term" value="F:DNA binding"/>
    <property type="evidence" value="ECO:0007669"/>
    <property type="project" value="UniProtKB-KW"/>
</dbReference>
<comment type="similarity">
    <text evidence="1">Belongs to the replication factor A protein 1 family.</text>
</comment>
<dbReference type="PANTHER" id="PTHR47165:SF4">
    <property type="entry name" value="OS03G0429900 PROTEIN"/>
    <property type="match status" value="1"/>
</dbReference>
<dbReference type="CDD" id="cd04476">
    <property type="entry name" value="RPA1_DBD_C"/>
    <property type="match status" value="1"/>
</dbReference>
<evidence type="ECO:0000256" key="6">
    <source>
        <dbReference type="SAM" id="MobiDB-lite"/>
    </source>
</evidence>
<dbReference type="InterPro" id="IPR047192">
    <property type="entry name" value="Euk_RPA1_DBD_C"/>
</dbReference>
<organism evidence="8 9">
    <name type="scientific">Arachis hypogaea</name>
    <name type="common">Peanut</name>
    <dbReference type="NCBI Taxonomy" id="3818"/>
    <lineage>
        <taxon>Eukaryota</taxon>
        <taxon>Viridiplantae</taxon>
        <taxon>Streptophyta</taxon>
        <taxon>Embryophyta</taxon>
        <taxon>Tracheophyta</taxon>
        <taxon>Spermatophyta</taxon>
        <taxon>Magnoliopsida</taxon>
        <taxon>eudicotyledons</taxon>
        <taxon>Gunneridae</taxon>
        <taxon>Pentapetalae</taxon>
        <taxon>rosids</taxon>
        <taxon>fabids</taxon>
        <taxon>Fabales</taxon>
        <taxon>Fabaceae</taxon>
        <taxon>Papilionoideae</taxon>
        <taxon>50 kb inversion clade</taxon>
        <taxon>dalbergioids sensu lato</taxon>
        <taxon>Dalbergieae</taxon>
        <taxon>Pterocarpus clade</taxon>
        <taxon>Arachis</taxon>
    </lineage>
</organism>
<dbReference type="Gene3D" id="2.40.50.140">
    <property type="entry name" value="Nucleic acid-binding proteins"/>
    <property type="match status" value="1"/>
</dbReference>
<evidence type="ECO:0000256" key="2">
    <source>
        <dbReference type="ARBA" id="ARBA00022723"/>
    </source>
</evidence>
<evidence type="ECO:0000256" key="1">
    <source>
        <dbReference type="ARBA" id="ARBA00005690"/>
    </source>
</evidence>
<feature type="domain" description="Replication factor A C-terminal" evidence="7">
    <location>
        <begin position="100"/>
        <end position="211"/>
    </location>
</feature>
<keyword evidence="5" id="KW-0238">DNA-binding</keyword>
<proteinExistence type="inferred from homology"/>
<dbReference type="InterPro" id="IPR012340">
    <property type="entry name" value="NA-bd_OB-fold"/>
</dbReference>